<keyword evidence="1" id="KW-0378">Hydrolase</keyword>
<keyword evidence="1" id="KW-0347">Helicase</keyword>
<organism evidence="1 2">
    <name type="scientific">Camellia lanceoleosa</name>
    <dbReference type="NCBI Taxonomy" id="1840588"/>
    <lineage>
        <taxon>Eukaryota</taxon>
        <taxon>Viridiplantae</taxon>
        <taxon>Streptophyta</taxon>
        <taxon>Embryophyta</taxon>
        <taxon>Tracheophyta</taxon>
        <taxon>Spermatophyta</taxon>
        <taxon>Magnoliopsida</taxon>
        <taxon>eudicotyledons</taxon>
        <taxon>Gunneridae</taxon>
        <taxon>Pentapetalae</taxon>
        <taxon>asterids</taxon>
        <taxon>Ericales</taxon>
        <taxon>Theaceae</taxon>
        <taxon>Camellia</taxon>
    </lineage>
</organism>
<evidence type="ECO:0000313" key="2">
    <source>
        <dbReference type="Proteomes" id="UP001060215"/>
    </source>
</evidence>
<keyword evidence="1" id="KW-0547">Nucleotide-binding</keyword>
<keyword evidence="1" id="KW-0067">ATP-binding</keyword>
<accession>A0ACC0GLZ8</accession>
<sequence>MQQMSLYYDPCEHLDQGKREMWDYEDAIEYYVCLNGHVLGIAPSCHCPPGTYLDQKEKPIKYSDFVNKEPILFSRMRINELKTDIDVPDDVINQFKNFWLNFKDTPLKGCCSTFLVLPNTSTSPQGGMPFCEVLCNSITLPGTGKSQFLKFAAKLCNRSVITTGLGSTSADWIPSQSRMEVTFVDLSA</sequence>
<name>A0ACC0GLZ8_9ERIC</name>
<gene>
    <name evidence="1" type="ORF">LOK49_LG09G02506</name>
</gene>
<reference evidence="1 2" key="1">
    <citation type="journal article" date="2022" name="Plant J.">
        <title>Chromosome-level genome of Camellia lanceoleosa provides a valuable resource for understanding genome evolution and self-incompatibility.</title>
        <authorList>
            <person name="Gong W."/>
            <person name="Xiao S."/>
            <person name="Wang L."/>
            <person name="Liao Z."/>
            <person name="Chang Y."/>
            <person name="Mo W."/>
            <person name="Hu G."/>
            <person name="Li W."/>
            <person name="Zhao G."/>
            <person name="Zhu H."/>
            <person name="Hu X."/>
            <person name="Ji K."/>
            <person name="Xiang X."/>
            <person name="Song Q."/>
            <person name="Yuan D."/>
            <person name="Jin S."/>
            <person name="Zhang L."/>
        </authorList>
    </citation>
    <scope>NUCLEOTIDE SEQUENCE [LARGE SCALE GENOMIC DNA]</scope>
    <source>
        <strain evidence="1">SQ_2022a</strain>
    </source>
</reference>
<proteinExistence type="predicted"/>
<dbReference type="Proteomes" id="UP001060215">
    <property type="component" value="Chromosome 8"/>
</dbReference>
<evidence type="ECO:0000313" key="1">
    <source>
        <dbReference type="EMBL" id="KAI8001200.1"/>
    </source>
</evidence>
<comment type="caution">
    <text evidence="1">The sequence shown here is derived from an EMBL/GenBank/DDBJ whole genome shotgun (WGS) entry which is preliminary data.</text>
</comment>
<dbReference type="EMBL" id="CM045765">
    <property type="protein sequence ID" value="KAI8001200.1"/>
    <property type="molecule type" value="Genomic_DNA"/>
</dbReference>
<keyword evidence="2" id="KW-1185">Reference proteome</keyword>
<protein>
    <submittedName>
        <fullName evidence="1">DNA helicase MCM9</fullName>
    </submittedName>
</protein>